<dbReference type="RefSeq" id="WP_091964645.1">
    <property type="nucleotide sequence ID" value="NZ_FOLH01000006.1"/>
</dbReference>
<dbReference type="GO" id="GO:0030295">
    <property type="term" value="F:protein kinase activator activity"/>
    <property type="evidence" value="ECO:0007669"/>
    <property type="project" value="TreeGrafter"/>
</dbReference>
<feature type="domain" description="CHASE" evidence="11">
    <location>
        <begin position="114"/>
        <end position="205"/>
    </location>
</feature>
<dbReference type="STRING" id="1122252.SAMN05660443_2655"/>
<dbReference type="InterPro" id="IPR042240">
    <property type="entry name" value="CHASE_sf"/>
</dbReference>
<keyword evidence="5 9" id="KW-0812">Transmembrane</keyword>
<dbReference type="OrthoDB" id="9804645at2"/>
<keyword evidence="6" id="KW-0418">Kinase</keyword>
<feature type="transmembrane region" description="Helical" evidence="9">
    <location>
        <begin position="16"/>
        <end position="38"/>
    </location>
</feature>
<feature type="domain" description="Histidine kinase" evidence="10">
    <location>
        <begin position="322"/>
        <end position="537"/>
    </location>
</feature>
<dbReference type="AlphaFoldDB" id="A0A1I1J903"/>
<reference evidence="12 13" key="1">
    <citation type="submission" date="2016-10" db="EMBL/GenBank/DDBJ databases">
        <authorList>
            <person name="de Groot N.N."/>
        </authorList>
    </citation>
    <scope>NUCLEOTIDE SEQUENCE [LARGE SCALE GENOMIC DNA]</scope>
    <source>
        <strain evidence="12 13">DSM 18438</strain>
    </source>
</reference>
<keyword evidence="13" id="KW-1185">Reference proteome</keyword>
<dbReference type="EC" id="2.7.13.3" evidence="3"/>
<dbReference type="PANTHER" id="PTHR42878:SF14">
    <property type="entry name" value="OSMOLARITY TWO-COMPONENT SYSTEM PROTEIN SSK1"/>
    <property type="match status" value="1"/>
</dbReference>
<dbReference type="Pfam" id="PF02518">
    <property type="entry name" value="HATPase_c"/>
    <property type="match status" value="1"/>
</dbReference>
<evidence type="ECO:0000256" key="8">
    <source>
        <dbReference type="ARBA" id="ARBA00023136"/>
    </source>
</evidence>
<dbReference type="Gene3D" id="3.30.450.350">
    <property type="entry name" value="CHASE domain"/>
    <property type="match status" value="1"/>
</dbReference>
<dbReference type="InterPro" id="IPR036890">
    <property type="entry name" value="HATPase_C_sf"/>
</dbReference>
<dbReference type="PANTHER" id="PTHR42878">
    <property type="entry name" value="TWO-COMPONENT HISTIDINE KINASE"/>
    <property type="match status" value="1"/>
</dbReference>
<dbReference type="InterPro" id="IPR005467">
    <property type="entry name" value="His_kinase_dom"/>
</dbReference>
<dbReference type="GO" id="GO:0000156">
    <property type="term" value="F:phosphorelay response regulator activity"/>
    <property type="evidence" value="ECO:0007669"/>
    <property type="project" value="TreeGrafter"/>
</dbReference>
<evidence type="ECO:0000256" key="9">
    <source>
        <dbReference type="SAM" id="Phobius"/>
    </source>
</evidence>
<comment type="subcellular location">
    <subcellularLocation>
        <location evidence="2">Membrane</location>
    </subcellularLocation>
</comment>
<dbReference type="Gene3D" id="3.30.565.10">
    <property type="entry name" value="Histidine kinase-like ATPase, C-terminal domain"/>
    <property type="match status" value="1"/>
</dbReference>
<dbReference type="PROSITE" id="PS50109">
    <property type="entry name" value="HIS_KIN"/>
    <property type="match status" value="1"/>
</dbReference>
<evidence type="ECO:0000256" key="2">
    <source>
        <dbReference type="ARBA" id="ARBA00004370"/>
    </source>
</evidence>
<protein>
    <recommendedName>
        <fullName evidence="3">histidine kinase</fullName>
        <ecNumber evidence="3">2.7.13.3</ecNumber>
    </recommendedName>
</protein>
<dbReference type="InterPro" id="IPR004358">
    <property type="entry name" value="Sig_transdc_His_kin-like_C"/>
</dbReference>
<organism evidence="12 13">
    <name type="scientific">Marinospirillum celere</name>
    <dbReference type="NCBI Taxonomy" id="1122252"/>
    <lineage>
        <taxon>Bacteria</taxon>
        <taxon>Pseudomonadati</taxon>
        <taxon>Pseudomonadota</taxon>
        <taxon>Gammaproteobacteria</taxon>
        <taxon>Oceanospirillales</taxon>
        <taxon>Oceanospirillaceae</taxon>
        <taxon>Marinospirillum</taxon>
    </lineage>
</organism>
<dbReference type="SUPFAM" id="SSF55874">
    <property type="entry name" value="ATPase domain of HSP90 chaperone/DNA topoisomerase II/histidine kinase"/>
    <property type="match status" value="1"/>
</dbReference>
<evidence type="ECO:0000256" key="3">
    <source>
        <dbReference type="ARBA" id="ARBA00012438"/>
    </source>
</evidence>
<evidence type="ECO:0000259" key="11">
    <source>
        <dbReference type="PROSITE" id="PS50839"/>
    </source>
</evidence>
<dbReference type="Pfam" id="PF03924">
    <property type="entry name" value="CHASE"/>
    <property type="match status" value="1"/>
</dbReference>
<evidence type="ECO:0000256" key="6">
    <source>
        <dbReference type="ARBA" id="ARBA00022777"/>
    </source>
</evidence>
<dbReference type="InterPro" id="IPR003594">
    <property type="entry name" value="HATPase_dom"/>
</dbReference>
<dbReference type="GO" id="GO:0004673">
    <property type="term" value="F:protein histidine kinase activity"/>
    <property type="evidence" value="ECO:0007669"/>
    <property type="project" value="UniProtKB-EC"/>
</dbReference>
<dbReference type="InterPro" id="IPR050351">
    <property type="entry name" value="BphY/WalK/GraS-like"/>
</dbReference>
<evidence type="ECO:0000313" key="13">
    <source>
        <dbReference type="Proteomes" id="UP000199058"/>
    </source>
</evidence>
<dbReference type="SMART" id="SM00387">
    <property type="entry name" value="HATPase_c"/>
    <property type="match status" value="1"/>
</dbReference>
<evidence type="ECO:0000259" key="10">
    <source>
        <dbReference type="PROSITE" id="PS50109"/>
    </source>
</evidence>
<dbReference type="EMBL" id="FOLH01000006">
    <property type="protein sequence ID" value="SFC44472.1"/>
    <property type="molecule type" value="Genomic_DNA"/>
</dbReference>
<accession>A0A1I1J903</accession>
<dbReference type="SMART" id="SM01079">
    <property type="entry name" value="CHASE"/>
    <property type="match status" value="1"/>
</dbReference>
<evidence type="ECO:0000256" key="1">
    <source>
        <dbReference type="ARBA" id="ARBA00000085"/>
    </source>
</evidence>
<dbReference type="PROSITE" id="PS50839">
    <property type="entry name" value="CHASE"/>
    <property type="match status" value="1"/>
</dbReference>
<keyword evidence="7 9" id="KW-1133">Transmembrane helix</keyword>
<dbReference type="PRINTS" id="PR00344">
    <property type="entry name" value="BCTRLSENSOR"/>
</dbReference>
<gene>
    <name evidence="12" type="ORF">SAMN05660443_2655</name>
</gene>
<evidence type="ECO:0000256" key="5">
    <source>
        <dbReference type="ARBA" id="ARBA00022692"/>
    </source>
</evidence>
<evidence type="ECO:0000313" key="12">
    <source>
        <dbReference type="EMBL" id="SFC44472.1"/>
    </source>
</evidence>
<evidence type="ECO:0000256" key="7">
    <source>
        <dbReference type="ARBA" id="ARBA00022989"/>
    </source>
</evidence>
<keyword evidence="4" id="KW-0808">Transferase</keyword>
<dbReference type="GO" id="GO:0016020">
    <property type="term" value="C:membrane"/>
    <property type="evidence" value="ECO:0007669"/>
    <property type="project" value="UniProtKB-SubCell"/>
</dbReference>
<dbReference type="Proteomes" id="UP000199058">
    <property type="component" value="Unassembled WGS sequence"/>
</dbReference>
<keyword evidence="8 9" id="KW-0472">Membrane</keyword>
<dbReference type="InterPro" id="IPR006189">
    <property type="entry name" value="CHASE_dom"/>
</dbReference>
<dbReference type="GO" id="GO:0007234">
    <property type="term" value="P:osmosensory signaling via phosphorelay pathway"/>
    <property type="evidence" value="ECO:0007669"/>
    <property type="project" value="TreeGrafter"/>
</dbReference>
<name>A0A1I1J903_9GAMM</name>
<proteinExistence type="predicted"/>
<evidence type="ECO:0000256" key="4">
    <source>
        <dbReference type="ARBA" id="ARBA00022679"/>
    </source>
</evidence>
<sequence>MKQASRYFSNLRHKHYLVSLMAGLVTAGVLWLLLELLITLDERNHQQQNEAQLAEIRTRLESALNLVSNASASFSFYIQSYQGVLKEEQLESMAKQLLQRYPMVNHLALAPGDVIRWIFPLEGNEAALGVDLNQVPGQAEPLTLIRQQGQPLLTGPVELVQGGKAVIHRIPVFLRDQEGAASYWGLVSTPILLNSLLESAEVLGLIETGRLAIRGQDGQGAQGEAFAGDEHLFVRADSLKARVRALDGEWQLAFIGDKQVGHLSWLRYLSWLVALLPGVLVYRLLIRNYEDQQQTRLSREYADQTAERLRVAQKEEARLNYIMAHHFQEPARRLVIFSDQLLRQPASQDQQTLTSLQFIRQQAHYLLDLIKGMQRFIEVGSRKVNYQTLALDQLLREEIRSGSLASQLADCVELEVTPWPAICASEYRMRELFRVLLENAYQHARTNQPLKIRISVEGGRQRLLVRVEDNGKGLEPQYFGQALELFVRLNPQASEYSGTGLGLPLAKRIVEQAGGTLKLAVSDLGGLQVIFDLPLAGSELCSPSQQGGQNACE</sequence>
<comment type="catalytic activity">
    <reaction evidence="1">
        <text>ATP + protein L-histidine = ADP + protein N-phospho-L-histidine.</text>
        <dbReference type="EC" id="2.7.13.3"/>
    </reaction>
</comment>